<sequence length="405" mass="45346">MSKLTKSNKLNGVYYDIRGPVLDQAKKMEDEGQKVLKLNIGNPAVFGFDMPEDMHRDIIRNLHLAQGYCDSKGLYSARVAIYQHYQQKNLPNIDVDNIYIGNGVSELIQMTTQALLDSGDEVLIPAPDYPLWTASVKLAGGTPVHYLCDEEQDWFPDLADIRAKITTKTKALVLINPNNPTGAVYDRTLLQGLIDIAREHKLLLLSDEIYEKIVYDGLEHTSIGAMCDDLPVITFNGLAKSYRAAGLRMGWMVLSGRISAMTDLITGFNMLASMRLCANVPAQFAIQQALGGIQSIDNLILPGGRLYEQRNIVTEGLNAIDGITCVKPKGALYAFPKIDMAKFNVVNDEQMMLDLLSQEKIMLVPGRAFNWPQPDHFRLVFLPHKDELEPAMQRIKHFFDGYQQV</sequence>
<evidence type="ECO:0000256" key="1">
    <source>
        <dbReference type="ARBA" id="ARBA00001933"/>
    </source>
</evidence>
<proteinExistence type="inferred from homology"/>
<evidence type="ECO:0000256" key="5">
    <source>
        <dbReference type="ARBA" id="ARBA00022898"/>
    </source>
</evidence>
<dbReference type="SUPFAM" id="SSF53383">
    <property type="entry name" value="PLP-dependent transferases"/>
    <property type="match status" value="1"/>
</dbReference>
<evidence type="ECO:0000256" key="2">
    <source>
        <dbReference type="ARBA" id="ARBA00007441"/>
    </source>
</evidence>
<evidence type="ECO:0000313" key="8">
    <source>
        <dbReference type="EMBL" id="MBE0367719.1"/>
    </source>
</evidence>
<organism evidence="8 9">
    <name type="scientific">Pseudoalteromonas aurantia 208</name>
    <dbReference type="NCBI Taxonomy" id="1314867"/>
    <lineage>
        <taxon>Bacteria</taxon>
        <taxon>Pseudomonadati</taxon>
        <taxon>Pseudomonadota</taxon>
        <taxon>Gammaproteobacteria</taxon>
        <taxon>Alteromonadales</taxon>
        <taxon>Pseudoalteromonadaceae</taxon>
        <taxon>Pseudoalteromonas</taxon>
    </lineage>
</organism>
<gene>
    <name evidence="8" type="primary">alaA</name>
    <name evidence="8" type="ORF">PAUR_a1141</name>
</gene>
<dbReference type="EMBL" id="AQGV01000012">
    <property type="protein sequence ID" value="MBE0367719.1"/>
    <property type="molecule type" value="Genomic_DNA"/>
</dbReference>
<keyword evidence="4" id="KW-0808">Transferase</keyword>
<dbReference type="InterPro" id="IPR015421">
    <property type="entry name" value="PyrdxlP-dep_Trfase_major"/>
</dbReference>
<accession>A0ABR9E9R0</accession>
<name>A0ABR9E9R0_9GAMM</name>
<comment type="cofactor">
    <cofactor evidence="1">
        <name>pyridoxal 5'-phosphate</name>
        <dbReference type="ChEBI" id="CHEBI:597326"/>
    </cofactor>
</comment>
<dbReference type="RefSeq" id="WP_192507108.1">
    <property type="nucleotide sequence ID" value="NZ_AQGV01000012.1"/>
</dbReference>
<keyword evidence="5" id="KW-0663">Pyridoxal phosphate</keyword>
<feature type="domain" description="Aminotransferase class I/classII large" evidence="7">
    <location>
        <begin position="34"/>
        <end position="395"/>
    </location>
</feature>
<dbReference type="Gene3D" id="3.40.640.10">
    <property type="entry name" value="Type I PLP-dependent aspartate aminotransferase-like (Major domain)"/>
    <property type="match status" value="1"/>
</dbReference>
<keyword evidence="3" id="KW-0032">Aminotransferase</keyword>
<dbReference type="Pfam" id="PF00155">
    <property type="entry name" value="Aminotran_1_2"/>
    <property type="match status" value="1"/>
</dbReference>
<comment type="caution">
    <text evidence="8">The sequence shown here is derived from an EMBL/GenBank/DDBJ whole genome shotgun (WGS) entry which is preliminary data.</text>
</comment>
<dbReference type="EC" id="2.6.1.2" evidence="6"/>
<evidence type="ECO:0000313" key="9">
    <source>
        <dbReference type="Proteomes" id="UP000615755"/>
    </source>
</evidence>
<dbReference type="InterPro" id="IPR051926">
    <property type="entry name" value="Ala_Aminotransferase"/>
</dbReference>
<comment type="similarity">
    <text evidence="2">Belongs to the class-I pyridoxal-phosphate-dependent aminotransferase family.</text>
</comment>
<dbReference type="InterPro" id="IPR015422">
    <property type="entry name" value="PyrdxlP-dep_Trfase_small"/>
</dbReference>
<dbReference type="InterPro" id="IPR015424">
    <property type="entry name" value="PyrdxlP-dep_Trfase"/>
</dbReference>
<evidence type="ECO:0000256" key="4">
    <source>
        <dbReference type="ARBA" id="ARBA00022679"/>
    </source>
</evidence>
<dbReference type="Proteomes" id="UP000615755">
    <property type="component" value="Unassembled WGS sequence"/>
</dbReference>
<dbReference type="InterPro" id="IPR004839">
    <property type="entry name" value="Aminotransferase_I/II_large"/>
</dbReference>
<dbReference type="PANTHER" id="PTHR43488">
    <property type="entry name" value="GLUTAMATE-PYRUVATE AMINOTRANSFERASE ALAA"/>
    <property type="match status" value="1"/>
</dbReference>
<dbReference type="Gene3D" id="3.90.1150.10">
    <property type="entry name" value="Aspartate Aminotransferase, domain 1"/>
    <property type="match status" value="1"/>
</dbReference>
<evidence type="ECO:0000259" key="7">
    <source>
        <dbReference type="Pfam" id="PF00155"/>
    </source>
</evidence>
<evidence type="ECO:0000256" key="3">
    <source>
        <dbReference type="ARBA" id="ARBA00022576"/>
    </source>
</evidence>
<evidence type="ECO:0000256" key="6">
    <source>
        <dbReference type="ARBA" id="ARBA00026106"/>
    </source>
</evidence>
<keyword evidence="9" id="KW-1185">Reference proteome</keyword>
<protein>
    <recommendedName>
        <fullName evidence="6">alanine transaminase</fullName>
        <ecNumber evidence="6">2.6.1.2</ecNumber>
    </recommendedName>
</protein>
<dbReference type="PANTHER" id="PTHR43488:SF2">
    <property type="entry name" value="GLUTAMATE-PYRUVATE AMINOTRANSFERASE ALAA"/>
    <property type="match status" value="1"/>
</dbReference>
<dbReference type="CDD" id="cd00609">
    <property type="entry name" value="AAT_like"/>
    <property type="match status" value="1"/>
</dbReference>
<reference evidence="8 9" key="1">
    <citation type="submission" date="2015-03" db="EMBL/GenBank/DDBJ databases">
        <title>Genome sequence of Pseudoalteromonas aurantia.</title>
        <authorList>
            <person name="Xie B.-B."/>
            <person name="Rong J.-C."/>
            <person name="Qin Q.-L."/>
            <person name="Zhang Y.-Z."/>
        </authorList>
    </citation>
    <scope>NUCLEOTIDE SEQUENCE [LARGE SCALE GENOMIC DNA]</scope>
    <source>
        <strain evidence="8 9">208</strain>
    </source>
</reference>